<evidence type="ECO:0000313" key="7">
    <source>
        <dbReference type="Proteomes" id="UP000244441"/>
    </source>
</evidence>
<proteinExistence type="predicted"/>
<dbReference type="Gene3D" id="2.102.10.10">
    <property type="entry name" value="Rieske [2Fe-2S] iron-sulphur domain"/>
    <property type="match status" value="1"/>
</dbReference>
<accession>A0A2S0VVC2</accession>
<sequence>MNFPIAVTNVKLNQLDDSWSGMAQLSGQDQAYKVLIFKRDESYRLISAYCPHQGLDLTNVPIENDGNLVCPFHGWRIGVFCQNAMSYVVERQGENFVVVSEET</sequence>
<dbReference type="RefSeq" id="WP_108604224.1">
    <property type="nucleotide sequence ID" value="NZ_CP026604.1"/>
</dbReference>
<name>A0A2S0VVC2_9ALTE</name>
<dbReference type="EMBL" id="CP026604">
    <property type="protein sequence ID" value="AWB68159.1"/>
    <property type="molecule type" value="Genomic_DNA"/>
</dbReference>
<keyword evidence="7" id="KW-1185">Reference proteome</keyword>
<dbReference type="PROSITE" id="PS51296">
    <property type="entry name" value="RIESKE"/>
    <property type="match status" value="1"/>
</dbReference>
<feature type="domain" description="Rieske" evidence="5">
    <location>
        <begin position="34"/>
        <end position="98"/>
    </location>
</feature>
<evidence type="ECO:0000313" key="6">
    <source>
        <dbReference type="EMBL" id="AWB68159.1"/>
    </source>
</evidence>
<organism evidence="6 7">
    <name type="scientific">Saccharobesus litoralis</name>
    <dbReference type="NCBI Taxonomy" id="2172099"/>
    <lineage>
        <taxon>Bacteria</taxon>
        <taxon>Pseudomonadati</taxon>
        <taxon>Pseudomonadota</taxon>
        <taxon>Gammaproteobacteria</taxon>
        <taxon>Alteromonadales</taxon>
        <taxon>Alteromonadaceae</taxon>
        <taxon>Saccharobesus</taxon>
    </lineage>
</organism>
<evidence type="ECO:0000256" key="4">
    <source>
        <dbReference type="ARBA" id="ARBA00023014"/>
    </source>
</evidence>
<evidence type="ECO:0000256" key="3">
    <source>
        <dbReference type="ARBA" id="ARBA00023004"/>
    </source>
</evidence>
<dbReference type="InterPro" id="IPR036922">
    <property type="entry name" value="Rieske_2Fe-2S_sf"/>
</dbReference>
<dbReference type="Pfam" id="PF00355">
    <property type="entry name" value="Rieske"/>
    <property type="match status" value="1"/>
</dbReference>
<dbReference type="InterPro" id="IPR017941">
    <property type="entry name" value="Rieske_2Fe-2S"/>
</dbReference>
<protein>
    <recommendedName>
        <fullName evidence="5">Rieske domain-containing protein</fullName>
    </recommendedName>
</protein>
<dbReference type="SUPFAM" id="SSF50022">
    <property type="entry name" value="ISP domain"/>
    <property type="match status" value="1"/>
</dbReference>
<dbReference type="KEGG" id="cate:C2869_17830"/>
<keyword evidence="3" id="KW-0408">Iron</keyword>
<evidence type="ECO:0000259" key="5">
    <source>
        <dbReference type="PROSITE" id="PS51296"/>
    </source>
</evidence>
<dbReference type="OrthoDB" id="6227126at2"/>
<evidence type="ECO:0000256" key="2">
    <source>
        <dbReference type="ARBA" id="ARBA00022723"/>
    </source>
</evidence>
<keyword evidence="4" id="KW-0411">Iron-sulfur</keyword>
<evidence type="ECO:0000256" key="1">
    <source>
        <dbReference type="ARBA" id="ARBA00022714"/>
    </source>
</evidence>
<gene>
    <name evidence="6" type="ORF">C2869_17830</name>
</gene>
<dbReference type="GO" id="GO:0051537">
    <property type="term" value="F:2 iron, 2 sulfur cluster binding"/>
    <property type="evidence" value="ECO:0007669"/>
    <property type="project" value="UniProtKB-KW"/>
</dbReference>
<dbReference type="GO" id="GO:0046872">
    <property type="term" value="F:metal ion binding"/>
    <property type="evidence" value="ECO:0007669"/>
    <property type="project" value="UniProtKB-KW"/>
</dbReference>
<dbReference type="AlphaFoldDB" id="A0A2S0VVC2"/>
<reference evidence="6 7" key="1">
    <citation type="submission" date="2018-01" db="EMBL/GenBank/DDBJ databases">
        <title>Genome sequence of a Cantenovulum-like bacteria.</title>
        <authorList>
            <person name="Tan W.R."/>
            <person name="Lau N.-S."/>
            <person name="Go F."/>
            <person name="Amirul A.-A.A."/>
        </authorList>
    </citation>
    <scope>NUCLEOTIDE SEQUENCE [LARGE SCALE GENOMIC DNA]</scope>
    <source>
        <strain evidence="6 7">CCB-QB4</strain>
    </source>
</reference>
<dbReference type="CDD" id="cd03467">
    <property type="entry name" value="Rieske"/>
    <property type="match status" value="1"/>
</dbReference>
<keyword evidence="2" id="KW-0479">Metal-binding</keyword>
<dbReference type="Proteomes" id="UP000244441">
    <property type="component" value="Chromosome"/>
</dbReference>
<keyword evidence="1" id="KW-0001">2Fe-2S</keyword>